<dbReference type="InterPro" id="IPR050985">
    <property type="entry name" value="Alpha-glycosidase_related"/>
</dbReference>
<keyword evidence="4" id="KW-0326">Glycosidase</keyword>
<dbReference type="InterPro" id="IPR017853">
    <property type="entry name" value="GH"/>
</dbReference>
<dbReference type="SUPFAM" id="SSF51445">
    <property type="entry name" value="(Trans)glycosidases"/>
    <property type="match status" value="1"/>
</dbReference>
<evidence type="ECO:0000256" key="4">
    <source>
        <dbReference type="ARBA" id="ARBA00023295"/>
    </source>
</evidence>
<dbReference type="Pfam" id="PF16874">
    <property type="entry name" value="Glyco_hydro_36C"/>
    <property type="match status" value="1"/>
</dbReference>
<dbReference type="Pfam" id="PF02065">
    <property type="entry name" value="Melibiase"/>
    <property type="match status" value="1"/>
</dbReference>
<evidence type="ECO:0000256" key="1">
    <source>
        <dbReference type="ARBA" id="ARBA00001255"/>
    </source>
</evidence>
<dbReference type="InterPro" id="IPR031705">
    <property type="entry name" value="Glyco_hydro_36_C"/>
</dbReference>
<dbReference type="PANTHER" id="PTHR43053">
    <property type="entry name" value="GLYCOSIDASE FAMILY 31"/>
    <property type="match status" value="1"/>
</dbReference>
<evidence type="ECO:0000313" key="9">
    <source>
        <dbReference type="EMBL" id="CAB4809505.1"/>
    </source>
</evidence>
<comment type="catalytic activity">
    <reaction evidence="1">
        <text>Hydrolysis of terminal, non-reducing alpha-D-galactose residues in alpha-D-galactosides, including galactose oligosaccharides, galactomannans and galactolipids.</text>
        <dbReference type="EC" id="3.2.1.22"/>
    </reaction>
</comment>
<dbReference type="InterPro" id="IPR000111">
    <property type="entry name" value="Glyco_hydro_27/36_CS"/>
</dbReference>
<dbReference type="GO" id="GO:0016052">
    <property type="term" value="P:carbohydrate catabolic process"/>
    <property type="evidence" value="ECO:0007669"/>
    <property type="project" value="InterPro"/>
</dbReference>
<evidence type="ECO:0000259" key="6">
    <source>
        <dbReference type="Pfam" id="PF16875"/>
    </source>
</evidence>
<dbReference type="CDD" id="cd14791">
    <property type="entry name" value="GH36"/>
    <property type="match status" value="1"/>
</dbReference>
<dbReference type="AlphaFoldDB" id="A0A6J6YM05"/>
<accession>A0A6J6YM05</accession>
<reference evidence="9" key="1">
    <citation type="submission" date="2020-05" db="EMBL/GenBank/DDBJ databases">
        <authorList>
            <person name="Chiriac C."/>
            <person name="Salcher M."/>
            <person name="Ghai R."/>
            <person name="Kavagutti S V."/>
        </authorList>
    </citation>
    <scope>NUCLEOTIDE SEQUENCE</scope>
</reference>
<protein>
    <recommendedName>
        <fullName evidence="2">alpha-galactosidase</fullName>
        <ecNumber evidence="2">3.2.1.22</ecNumber>
    </recommendedName>
</protein>
<dbReference type="EMBL" id="CAFAAL010000103">
    <property type="protein sequence ID" value="CAB4809505.1"/>
    <property type="molecule type" value="Genomic_DNA"/>
</dbReference>
<dbReference type="Gene3D" id="2.70.98.60">
    <property type="entry name" value="alpha-galactosidase from lactobacil brevis"/>
    <property type="match status" value="1"/>
</dbReference>
<dbReference type="EC" id="3.2.1.22" evidence="2"/>
<dbReference type="InterPro" id="IPR013780">
    <property type="entry name" value="Glyco_hydro_b"/>
</dbReference>
<dbReference type="Gene3D" id="2.60.40.1180">
    <property type="entry name" value="Golgi alpha-mannosidase II"/>
    <property type="match status" value="1"/>
</dbReference>
<dbReference type="Gene3D" id="3.20.20.70">
    <property type="entry name" value="Aldolase class I"/>
    <property type="match status" value="1"/>
</dbReference>
<dbReference type="EMBL" id="CAFBPS010000013">
    <property type="protein sequence ID" value="CAB5022386.1"/>
    <property type="molecule type" value="Genomic_DNA"/>
</dbReference>
<evidence type="ECO:0000313" key="7">
    <source>
        <dbReference type="EMBL" id="CAB4720041.1"/>
    </source>
</evidence>
<evidence type="ECO:0000313" key="8">
    <source>
        <dbReference type="EMBL" id="CAB4767996.1"/>
    </source>
</evidence>
<dbReference type="InterPro" id="IPR038417">
    <property type="entry name" value="Alpga-gal_N_sf"/>
</dbReference>
<dbReference type="PANTHER" id="PTHR43053:SF3">
    <property type="entry name" value="ALPHA-GALACTOSIDASE C-RELATED"/>
    <property type="match status" value="1"/>
</dbReference>
<gene>
    <name evidence="7" type="ORF">UFOPK2658_00955</name>
    <name evidence="8" type="ORF">UFOPK2880_00641</name>
    <name evidence="9" type="ORF">UFOPK3004_01137</name>
    <name evidence="10" type="ORF">UFOPK4134_00355</name>
</gene>
<evidence type="ECO:0000313" key="10">
    <source>
        <dbReference type="EMBL" id="CAB5022386.1"/>
    </source>
</evidence>
<name>A0A6J6YM05_9ZZZZ</name>
<dbReference type="InterPro" id="IPR002252">
    <property type="entry name" value="Glyco_hydro_36"/>
</dbReference>
<evidence type="ECO:0000259" key="5">
    <source>
        <dbReference type="Pfam" id="PF16874"/>
    </source>
</evidence>
<dbReference type="Pfam" id="PF16875">
    <property type="entry name" value="Glyco_hydro_36N"/>
    <property type="match status" value="1"/>
</dbReference>
<sequence length="673" mass="75179">MPYGAIQFVEPISIVPMHGDGFMGRPGFQAHRRGGRHWSPRFVYESHSLTKTDEGSTLECHACDEIAELRIETHITLTHDSVLKVQSTVENFADSPLMLDAFTVSLPLPSHAEELGVFAGRWIREFDLQRFAWPYGAWTSENRLGRTSHEHPPYIWSMQTGAGEWDGDVWGVHAAWSGNHVVYAEKLPDGRRYIQSGELFHAGEMCVYAGETFSTTEVIGVYSPRGFTPASWGFHNEARRRGPRQNLSPRPVHLNTWEAVYFNHDVNKLKELADRAADVGIERFVLDDGWFGGRRNDRTGLGDWWVSDDVYPDGLKPLIDHVTGLGMQFGIWIEPEMVNPDSHLLRAHPDWALATDGYDSVLGRNQLVLDLSRQEAFEYVLAQLDALLATDDISYVKWDMNRWHVQGSNGEGKAATHDQTIAMYALFDALRERHPHVEFESCASGGGRIDHEMLRRVERVWTSDSNDALERQFIQRGASMVIPPEVMGSHIGPSQSHTTGRRHTIAFRGVTALFGHLGVEADITQCDADEIAQLAQLIDIYQGYRDLLHGGDTVRFDTFAISAGTSLAHGVYSHDRTEALLAYCQLSSATSLTPPTWRIPDLIPDRHYRVDIVPTDPSGSVLVVGPASQQPDWVGRAQKGEPLTYSGEFLATVGLPAPIMWPESAVLVHLSCS</sequence>
<dbReference type="EMBL" id="CAEZYH010000034">
    <property type="protein sequence ID" value="CAB4720041.1"/>
    <property type="molecule type" value="Genomic_DNA"/>
</dbReference>
<feature type="domain" description="Glycosyl hydrolase family 36 N-terminal" evidence="6">
    <location>
        <begin position="15"/>
        <end position="203"/>
    </location>
</feature>
<evidence type="ECO:0000256" key="2">
    <source>
        <dbReference type="ARBA" id="ARBA00012755"/>
    </source>
</evidence>
<dbReference type="PROSITE" id="PS00512">
    <property type="entry name" value="ALPHA_GALACTOSIDASE"/>
    <property type="match status" value="1"/>
</dbReference>
<feature type="domain" description="Glycosyl hydrolase family 36 C-terminal" evidence="5">
    <location>
        <begin position="569"/>
        <end position="670"/>
    </location>
</feature>
<dbReference type="InterPro" id="IPR013785">
    <property type="entry name" value="Aldolase_TIM"/>
</dbReference>
<dbReference type="PRINTS" id="PR00743">
    <property type="entry name" value="GLHYDRLASE36"/>
</dbReference>
<dbReference type="EMBL" id="CAEZZP010000028">
    <property type="protein sequence ID" value="CAB4767996.1"/>
    <property type="molecule type" value="Genomic_DNA"/>
</dbReference>
<proteinExistence type="predicted"/>
<evidence type="ECO:0000256" key="3">
    <source>
        <dbReference type="ARBA" id="ARBA00022801"/>
    </source>
</evidence>
<dbReference type="FunFam" id="3.20.20.70:FF:000118">
    <property type="entry name" value="Alpha-galactosidase"/>
    <property type="match status" value="1"/>
</dbReference>
<dbReference type="PIRSF" id="PIRSF005536">
    <property type="entry name" value="Agal"/>
    <property type="match status" value="1"/>
</dbReference>
<keyword evidence="3" id="KW-0378">Hydrolase</keyword>
<dbReference type="GO" id="GO:0004557">
    <property type="term" value="F:alpha-galactosidase activity"/>
    <property type="evidence" value="ECO:0007669"/>
    <property type="project" value="UniProtKB-EC"/>
</dbReference>
<dbReference type="InterPro" id="IPR031704">
    <property type="entry name" value="Glyco_hydro_36_N"/>
</dbReference>
<organism evidence="9">
    <name type="scientific">freshwater metagenome</name>
    <dbReference type="NCBI Taxonomy" id="449393"/>
    <lineage>
        <taxon>unclassified sequences</taxon>
        <taxon>metagenomes</taxon>
        <taxon>ecological metagenomes</taxon>
    </lineage>
</organism>